<protein>
    <submittedName>
        <fullName evidence="1">Uncharacterized protein</fullName>
    </submittedName>
</protein>
<organism evidence="1 2">
    <name type="scientific">Bradyrhizobium yuanmingense</name>
    <dbReference type="NCBI Taxonomy" id="108015"/>
    <lineage>
        <taxon>Bacteria</taxon>
        <taxon>Pseudomonadati</taxon>
        <taxon>Pseudomonadota</taxon>
        <taxon>Alphaproteobacteria</taxon>
        <taxon>Hyphomicrobiales</taxon>
        <taxon>Nitrobacteraceae</taxon>
        <taxon>Bradyrhizobium</taxon>
    </lineage>
</organism>
<evidence type="ECO:0000313" key="1">
    <source>
        <dbReference type="EMBL" id="KRP93169.1"/>
    </source>
</evidence>
<proteinExistence type="predicted"/>
<evidence type="ECO:0000313" key="2">
    <source>
        <dbReference type="Proteomes" id="UP000051380"/>
    </source>
</evidence>
<dbReference type="AlphaFoldDB" id="A0A0R3CDQ8"/>
<comment type="caution">
    <text evidence="1">The sequence shown here is derived from an EMBL/GenBank/DDBJ whole genome shotgun (WGS) entry which is preliminary data.</text>
</comment>
<dbReference type="EMBL" id="LJYF01000030">
    <property type="protein sequence ID" value="KRP93169.1"/>
    <property type="molecule type" value="Genomic_DNA"/>
</dbReference>
<reference evidence="1 2" key="1">
    <citation type="submission" date="2015-09" db="EMBL/GenBank/DDBJ databases">
        <title>Draft Genome Sequence of the Strain BR 3267 (Bradyrhizobium yuanmingense) recommended as inoculant for cowpea in Brazil.</title>
        <authorList>
            <person name="Simoes-Araujo J.L."/>
            <person name="Zilli J.E."/>
        </authorList>
    </citation>
    <scope>NUCLEOTIDE SEQUENCE [LARGE SCALE GENOMIC DNA]</scope>
    <source>
        <strain evidence="1 2">BR3267</strain>
    </source>
</reference>
<name>A0A0R3CDQ8_9BRAD</name>
<accession>A0A0R3CDQ8</accession>
<gene>
    <name evidence="1" type="ORF">AOQ72_26405</name>
</gene>
<sequence>MFGLDRAEQGGKAGIFRAIADVVLGIAGRSIGLALQMNSSTALLAQFRLVAFRKASGTETFLL</sequence>
<dbReference type="Proteomes" id="UP000051380">
    <property type="component" value="Unassembled WGS sequence"/>
</dbReference>